<accession>A0ABZ2TXP7</accession>
<dbReference type="RefSeq" id="WP_066161810.1">
    <property type="nucleotide sequence ID" value="NZ_CP136137.1"/>
</dbReference>
<evidence type="ECO:0000313" key="3">
    <source>
        <dbReference type="Proteomes" id="UP001479933"/>
    </source>
</evidence>
<dbReference type="PANTHER" id="PTHR37314">
    <property type="entry name" value="SLR0142 PROTEIN"/>
    <property type="match status" value="1"/>
</dbReference>
<reference evidence="2 3" key="1">
    <citation type="journal article" date="2023" name="Virus Evol.">
        <title>Computational host range prediction-The good, the bad, and the ugly.</title>
        <authorList>
            <person name="Howell A.A."/>
            <person name="Versoza C.J."/>
            <person name="Pfeifer S.P."/>
        </authorList>
    </citation>
    <scope>NUCLEOTIDE SEQUENCE [LARGE SCALE GENOMIC DNA]</scope>
    <source>
        <strain evidence="2 3">1610/1b</strain>
    </source>
</reference>
<feature type="transmembrane region" description="Helical" evidence="1">
    <location>
        <begin position="166"/>
        <end position="184"/>
    </location>
</feature>
<feature type="transmembrane region" description="Helical" evidence="1">
    <location>
        <begin position="110"/>
        <end position="127"/>
    </location>
</feature>
<feature type="transmembrane region" description="Helical" evidence="1">
    <location>
        <begin position="190"/>
        <end position="209"/>
    </location>
</feature>
<keyword evidence="1" id="KW-0812">Transmembrane</keyword>
<protein>
    <submittedName>
        <fullName evidence="2">YoaK family protein</fullName>
    </submittedName>
</protein>
<dbReference type="EMBL" id="CP136137">
    <property type="protein sequence ID" value="WYY06113.1"/>
    <property type="molecule type" value="Genomic_DNA"/>
</dbReference>
<dbReference type="PANTHER" id="PTHR37314:SF4">
    <property type="entry name" value="UPF0700 TRANSMEMBRANE PROTEIN YOAK"/>
    <property type="match status" value="1"/>
</dbReference>
<dbReference type="Proteomes" id="UP001479933">
    <property type="component" value="Chromosome"/>
</dbReference>
<proteinExistence type="predicted"/>
<keyword evidence="1" id="KW-0472">Membrane</keyword>
<dbReference type="Pfam" id="PF06912">
    <property type="entry name" value="DUF1275"/>
    <property type="match status" value="1"/>
</dbReference>
<dbReference type="InterPro" id="IPR010699">
    <property type="entry name" value="DUF1275"/>
</dbReference>
<keyword evidence="1" id="KW-1133">Transmembrane helix</keyword>
<feature type="transmembrane region" description="Helical" evidence="1">
    <location>
        <begin position="12"/>
        <end position="34"/>
    </location>
</feature>
<name>A0ABZ2TXP7_9ACTN</name>
<feature type="transmembrane region" description="Helical" evidence="1">
    <location>
        <begin position="54"/>
        <end position="78"/>
    </location>
</feature>
<sequence length="239" mass="24858">MRSALRREVGLAVVLASVAGYLDAVGFLVLGGRFVSFMSGNTTEFATFLGTGDLAGVGTVAVLLAMFFLGVMGGAVAARFGDPRTTVLVVTIVLLAITAVATSIVDPDLAVMVGMPAAMGTINATFLKQGEVTIGLTYMTGALVKSGQQLVDAFAGGPRWLWLRNLGLWMALAVGGVLGAFTHRLTGVTAATWIAVGVISVVTVVVVVVRKRAGRFGSQHHHYRETTVIGNPDEPEPIS</sequence>
<evidence type="ECO:0000256" key="1">
    <source>
        <dbReference type="SAM" id="Phobius"/>
    </source>
</evidence>
<keyword evidence="3" id="KW-1185">Reference proteome</keyword>
<organism evidence="2 3">
    <name type="scientific">Gordonia hydrophobica</name>
    <dbReference type="NCBI Taxonomy" id="40516"/>
    <lineage>
        <taxon>Bacteria</taxon>
        <taxon>Bacillati</taxon>
        <taxon>Actinomycetota</taxon>
        <taxon>Actinomycetes</taxon>
        <taxon>Mycobacteriales</taxon>
        <taxon>Gordoniaceae</taxon>
        <taxon>Gordonia</taxon>
    </lineage>
</organism>
<gene>
    <name evidence="2" type="ORF">RVF87_13630</name>
</gene>
<feature type="transmembrane region" description="Helical" evidence="1">
    <location>
        <begin position="85"/>
        <end position="104"/>
    </location>
</feature>
<evidence type="ECO:0000313" key="2">
    <source>
        <dbReference type="EMBL" id="WYY06113.1"/>
    </source>
</evidence>